<accession>A0A3P7RH41</accession>
<dbReference type="AlphaFoldDB" id="A0A3P7RH41"/>
<organism evidence="1 2">
    <name type="scientific">Dibothriocephalus latus</name>
    <name type="common">Fish tapeworm</name>
    <name type="synonym">Diphyllobothrium latum</name>
    <dbReference type="NCBI Taxonomy" id="60516"/>
    <lineage>
        <taxon>Eukaryota</taxon>
        <taxon>Metazoa</taxon>
        <taxon>Spiralia</taxon>
        <taxon>Lophotrochozoa</taxon>
        <taxon>Platyhelminthes</taxon>
        <taxon>Cestoda</taxon>
        <taxon>Eucestoda</taxon>
        <taxon>Diphyllobothriidea</taxon>
        <taxon>Diphyllobothriidae</taxon>
        <taxon>Dibothriocephalus</taxon>
    </lineage>
</organism>
<evidence type="ECO:0000313" key="2">
    <source>
        <dbReference type="Proteomes" id="UP000281553"/>
    </source>
</evidence>
<dbReference type="EMBL" id="UYRU01097273">
    <property type="protein sequence ID" value="VDN39979.1"/>
    <property type="molecule type" value="Genomic_DNA"/>
</dbReference>
<dbReference type="OrthoDB" id="6284775at2759"/>
<name>A0A3P7RH41_DIBLA</name>
<evidence type="ECO:0000313" key="1">
    <source>
        <dbReference type="EMBL" id="VDN39979.1"/>
    </source>
</evidence>
<dbReference type="Proteomes" id="UP000281553">
    <property type="component" value="Unassembled WGS sequence"/>
</dbReference>
<gene>
    <name evidence="1" type="ORF">DILT_LOCUS18091</name>
</gene>
<reference evidence="1 2" key="1">
    <citation type="submission" date="2018-11" db="EMBL/GenBank/DDBJ databases">
        <authorList>
            <consortium name="Pathogen Informatics"/>
        </authorList>
    </citation>
    <scope>NUCLEOTIDE SEQUENCE [LARGE SCALE GENOMIC DNA]</scope>
</reference>
<protein>
    <submittedName>
        <fullName evidence="1">Uncharacterized protein</fullName>
    </submittedName>
</protein>
<sequence length="99" mass="11359">MEYQLRGAYSVVKYLRRWYERHKNKPKHERVLYLPPRAYLQYACPTLICKLEEVLRAFANRVSSDAKSPQQTGCRHGAGDDCQCMVSPDCSFASTSSPV</sequence>
<keyword evidence="2" id="KW-1185">Reference proteome</keyword>
<proteinExistence type="predicted"/>